<dbReference type="Proteomes" id="UP001177021">
    <property type="component" value="Unassembled WGS sequence"/>
</dbReference>
<name>A0ACB0KZY1_TRIPR</name>
<evidence type="ECO:0000313" key="1">
    <source>
        <dbReference type="EMBL" id="CAJ2661533.1"/>
    </source>
</evidence>
<gene>
    <name evidence="1" type="ORF">MILVUS5_LOCUS27224</name>
</gene>
<protein>
    <submittedName>
        <fullName evidence="1">Uncharacterized protein</fullName>
    </submittedName>
</protein>
<sequence length="284" mass="32059">MLAWNELPTENIILAALFVIHYIYRAIIGPLLNPSMSPIHISIWCSAVMFQLMNGISIGGFLAGYDPAITTNITNIESPTEMNLNNVFKQQILSQWSRKLGVVIWMLGFAANIYHDEILRDIRRSSRKNTRGRTKHKKYNPVVEGKNTEKMSKEANISVKSSTVFPRVGEIVAVENSDDKRIAASSLSSQIVMPKERVKYLNIVLGVLFGSPKTSGRYFVFNEEDIVGLQQRLGLREGCVYSGSRLPLVPNPLRGEELEMGLFRQREEQHELHHLFELGCSVQA</sequence>
<reference evidence="1" key="1">
    <citation type="submission" date="2023-10" db="EMBL/GenBank/DDBJ databases">
        <authorList>
            <person name="Rodriguez Cubillos JULIANA M."/>
            <person name="De Vega J."/>
        </authorList>
    </citation>
    <scope>NUCLEOTIDE SEQUENCE</scope>
</reference>
<comment type="caution">
    <text evidence="1">The sequence shown here is derived from an EMBL/GenBank/DDBJ whole genome shotgun (WGS) entry which is preliminary data.</text>
</comment>
<evidence type="ECO:0000313" key="2">
    <source>
        <dbReference type="Proteomes" id="UP001177021"/>
    </source>
</evidence>
<dbReference type="EMBL" id="CASHSV030000345">
    <property type="protein sequence ID" value="CAJ2661533.1"/>
    <property type="molecule type" value="Genomic_DNA"/>
</dbReference>
<organism evidence="1 2">
    <name type="scientific">Trifolium pratense</name>
    <name type="common">Red clover</name>
    <dbReference type="NCBI Taxonomy" id="57577"/>
    <lineage>
        <taxon>Eukaryota</taxon>
        <taxon>Viridiplantae</taxon>
        <taxon>Streptophyta</taxon>
        <taxon>Embryophyta</taxon>
        <taxon>Tracheophyta</taxon>
        <taxon>Spermatophyta</taxon>
        <taxon>Magnoliopsida</taxon>
        <taxon>eudicotyledons</taxon>
        <taxon>Gunneridae</taxon>
        <taxon>Pentapetalae</taxon>
        <taxon>rosids</taxon>
        <taxon>fabids</taxon>
        <taxon>Fabales</taxon>
        <taxon>Fabaceae</taxon>
        <taxon>Papilionoideae</taxon>
        <taxon>50 kb inversion clade</taxon>
        <taxon>NPAAA clade</taxon>
        <taxon>Hologalegina</taxon>
        <taxon>IRL clade</taxon>
        <taxon>Trifolieae</taxon>
        <taxon>Trifolium</taxon>
    </lineage>
</organism>
<proteinExistence type="predicted"/>
<keyword evidence="2" id="KW-1185">Reference proteome</keyword>
<accession>A0ACB0KZY1</accession>